<dbReference type="STRING" id="706434.HMPREF9429_01290"/>
<evidence type="ECO:0000256" key="5">
    <source>
        <dbReference type="ARBA" id="ARBA00023027"/>
    </source>
</evidence>
<dbReference type="GO" id="GO:0005886">
    <property type="term" value="C:plasma membrane"/>
    <property type="evidence" value="ECO:0007669"/>
    <property type="project" value="InterPro"/>
</dbReference>
<feature type="domain" description="RCK N-terminal" evidence="7">
    <location>
        <begin position="228"/>
        <end position="345"/>
    </location>
</feature>
<dbReference type="NCBIfam" id="NF007031">
    <property type="entry name" value="PRK09496.1-2"/>
    <property type="match status" value="1"/>
</dbReference>
<protein>
    <recommendedName>
        <fullName evidence="1">Trk system potassium uptake protein TrkA</fullName>
    </recommendedName>
</protein>
<gene>
    <name evidence="9" type="ORF">HMPREF9429_01290</name>
</gene>
<keyword evidence="2" id="KW-0813">Transport</keyword>
<dbReference type="NCBIfam" id="NF007032">
    <property type="entry name" value="PRK09496.1-4"/>
    <property type="match status" value="1"/>
</dbReference>
<dbReference type="Proteomes" id="UP000003195">
    <property type="component" value="Unassembled WGS sequence"/>
</dbReference>
<dbReference type="InterPro" id="IPR036721">
    <property type="entry name" value="RCK_C_sf"/>
</dbReference>
<organism evidence="9 10">
    <name type="scientific">Megasphaera micronuciformis F0359</name>
    <dbReference type="NCBI Taxonomy" id="706434"/>
    <lineage>
        <taxon>Bacteria</taxon>
        <taxon>Bacillati</taxon>
        <taxon>Bacillota</taxon>
        <taxon>Negativicutes</taxon>
        <taxon>Veillonellales</taxon>
        <taxon>Veillonellaceae</taxon>
        <taxon>Megasphaera</taxon>
    </lineage>
</organism>
<keyword evidence="10" id="KW-1185">Reference proteome</keyword>
<sequence length="448" mass="49078">MRIVVVGAGKLGYSIAELLSNEQMDVVVVDHDEDRLEVVKNTLDVLTVPANGASPVTMNDPDIYGADILVAATSSDETNMISCILAKKHGISYTAARIRDLDFLSESKVYLKENFNIDLMINPEYITAREINRILMTPAALNVEDFAQGKVRIFETKIQPGSQLANIPLKDLRLPQDVLAGLIFRNNRMIIPHGDDYLLPHDNTFFVGASGEIEKFSKNFVGTGIKAPERVMIIGAGRTGRTLAKMLDKQGVQVKVIEKDAERSRMVAERIEEGIVVRGDGTDIDLLTQEGVGEADVVICLTADDKLNLMLALLAKHLGAARTIVRVARIEYVDLMEKVGVDIVLSSRLLAAGEILAFARRGGVVSVALLEGAKAEAMEVIVQKGSYVENKKLMDLQLPKECLICAFVRDDEAFVPTGQSSLQAGDRAILFIRMEFANKVMKYFAGKA</sequence>
<evidence type="ECO:0000256" key="6">
    <source>
        <dbReference type="ARBA" id="ARBA00023065"/>
    </source>
</evidence>
<dbReference type="NCBIfam" id="NF007034">
    <property type="entry name" value="PRK09496.2-1"/>
    <property type="match status" value="1"/>
</dbReference>
<dbReference type="PANTHER" id="PTHR43833">
    <property type="entry name" value="POTASSIUM CHANNEL PROTEIN 2-RELATED-RELATED"/>
    <property type="match status" value="1"/>
</dbReference>
<dbReference type="InterPro" id="IPR006036">
    <property type="entry name" value="K_uptake_TrkA"/>
</dbReference>
<dbReference type="HOGENOM" id="CLU_046525_0_1_9"/>
<dbReference type="NCBIfam" id="NF007039">
    <property type="entry name" value="PRK09496.3-2"/>
    <property type="match status" value="1"/>
</dbReference>
<dbReference type="GO" id="GO:0015079">
    <property type="term" value="F:potassium ion transmembrane transporter activity"/>
    <property type="evidence" value="ECO:0007669"/>
    <property type="project" value="InterPro"/>
</dbReference>
<proteinExistence type="predicted"/>
<keyword evidence="4" id="KW-0630">Potassium</keyword>
<evidence type="ECO:0000256" key="2">
    <source>
        <dbReference type="ARBA" id="ARBA00022448"/>
    </source>
</evidence>
<dbReference type="PROSITE" id="PS51202">
    <property type="entry name" value="RCK_C"/>
    <property type="match status" value="2"/>
</dbReference>
<feature type="domain" description="RCK N-terminal" evidence="7">
    <location>
        <begin position="1"/>
        <end position="121"/>
    </location>
</feature>
<keyword evidence="3" id="KW-0633">Potassium transport</keyword>
<evidence type="ECO:0000313" key="9">
    <source>
        <dbReference type="EMBL" id="EFQ04105.1"/>
    </source>
</evidence>
<accession>E2ZCB8</accession>
<dbReference type="EMBL" id="AECS01000037">
    <property type="protein sequence ID" value="EFQ04105.1"/>
    <property type="molecule type" value="Genomic_DNA"/>
</dbReference>
<evidence type="ECO:0000259" key="8">
    <source>
        <dbReference type="PROSITE" id="PS51202"/>
    </source>
</evidence>
<keyword evidence="6" id="KW-0406">Ion transport</keyword>
<dbReference type="Gene3D" id="3.30.70.1450">
    <property type="entry name" value="Regulator of K+ conductance, C-terminal domain"/>
    <property type="match status" value="2"/>
</dbReference>
<dbReference type="SUPFAM" id="SSF51735">
    <property type="entry name" value="NAD(P)-binding Rossmann-fold domains"/>
    <property type="match status" value="2"/>
</dbReference>
<feature type="domain" description="RCK C-terminal" evidence="8">
    <location>
        <begin position="141"/>
        <end position="222"/>
    </location>
</feature>
<dbReference type="SUPFAM" id="SSF116726">
    <property type="entry name" value="TrkA C-terminal domain-like"/>
    <property type="match status" value="2"/>
</dbReference>
<dbReference type="PRINTS" id="PR00335">
    <property type="entry name" value="KUPTAKETRKA"/>
</dbReference>
<keyword evidence="5" id="KW-0520">NAD</keyword>
<dbReference type="RefSeq" id="WP_006942451.1">
    <property type="nucleotide sequence ID" value="NZ_GL538208.1"/>
</dbReference>
<dbReference type="Gene3D" id="3.40.50.720">
    <property type="entry name" value="NAD(P)-binding Rossmann-like Domain"/>
    <property type="match status" value="2"/>
</dbReference>
<feature type="domain" description="RCK C-terminal" evidence="8">
    <location>
        <begin position="365"/>
        <end position="446"/>
    </location>
</feature>
<dbReference type="InterPro" id="IPR006037">
    <property type="entry name" value="RCK_C"/>
</dbReference>
<evidence type="ECO:0000256" key="3">
    <source>
        <dbReference type="ARBA" id="ARBA00022538"/>
    </source>
</evidence>
<dbReference type="AlphaFoldDB" id="E2ZCB8"/>
<dbReference type="PROSITE" id="PS51201">
    <property type="entry name" value="RCK_N"/>
    <property type="match status" value="2"/>
</dbReference>
<evidence type="ECO:0000256" key="4">
    <source>
        <dbReference type="ARBA" id="ARBA00022958"/>
    </source>
</evidence>
<name>E2ZCB8_9FIRM</name>
<reference evidence="9 10" key="1">
    <citation type="submission" date="2010-08" db="EMBL/GenBank/DDBJ databases">
        <authorList>
            <person name="Weinstock G."/>
            <person name="Sodergren E."/>
            <person name="Clifton S."/>
            <person name="Fulton L."/>
            <person name="Fulton B."/>
            <person name="Courtney L."/>
            <person name="Fronick C."/>
            <person name="Harrison M."/>
            <person name="Strong C."/>
            <person name="Farmer C."/>
            <person name="Delahaunty K."/>
            <person name="Markovic C."/>
            <person name="Hall O."/>
            <person name="Minx P."/>
            <person name="Tomlinson C."/>
            <person name="Mitreva M."/>
            <person name="Hou S."/>
            <person name="Chen J."/>
            <person name="Wollam A."/>
            <person name="Pepin K.H."/>
            <person name="Johnson M."/>
            <person name="Bhonagiri V."/>
            <person name="Zhang X."/>
            <person name="Suruliraj S."/>
            <person name="Warren W."/>
            <person name="Chinwalla A."/>
            <person name="Mardis E.R."/>
            <person name="Wilson R.K."/>
        </authorList>
    </citation>
    <scope>NUCLEOTIDE SEQUENCE [LARGE SCALE GENOMIC DNA]</scope>
    <source>
        <strain evidence="9 10">F0359</strain>
    </source>
</reference>
<dbReference type="NCBIfam" id="NF007041">
    <property type="entry name" value="PRK09496.3-4"/>
    <property type="match status" value="1"/>
</dbReference>
<dbReference type="InterPro" id="IPR036291">
    <property type="entry name" value="NAD(P)-bd_dom_sf"/>
</dbReference>
<evidence type="ECO:0000259" key="7">
    <source>
        <dbReference type="PROSITE" id="PS51201"/>
    </source>
</evidence>
<dbReference type="PANTHER" id="PTHR43833:SF5">
    <property type="entry name" value="TRK SYSTEM POTASSIUM UPTAKE PROTEIN TRKA"/>
    <property type="match status" value="1"/>
</dbReference>
<dbReference type="Pfam" id="PF02080">
    <property type="entry name" value="TrkA_C"/>
    <property type="match status" value="2"/>
</dbReference>
<dbReference type="InterPro" id="IPR003148">
    <property type="entry name" value="RCK_N"/>
</dbReference>
<dbReference type="Pfam" id="PF02254">
    <property type="entry name" value="TrkA_N"/>
    <property type="match status" value="2"/>
</dbReference>
<comment type="caution">
    <text evidence="9">The sequence shown here is derived from an EMBL/GenBank/DDBJ whole genome shotgun (WGS) entry which is preliminary data.</text>
</comment>
<dbReference type="InterPro" id="IPR050721">
    <property type="entry name" value="Trk_Ktr_HKT_K-transport"/>
</dbReference>
<dbReference type="eggNOG" id="COG0569">
    <property type="taxonomic scope" value="Bacteria"/>
</dbReference>
<evidence type="ECO:0000313" key="10">
    <source>
        <dbReference type="Proteomes" id="UP000003195"/>
    </source>
</evidence>
<evidence type="ECO:0000256" key="1">
    <source>
        <dbReference type="ARBA" id="ARBA00017378"/>
    </source>
</evidence>
<dbReference type="OrthoDB" id="9775180at2"/>